<proteinExistence type="predicted"/>
<evidence type="ECO:0000256" key="1">
    <source>
        <dbReference type="SAM" id="MobiDB-lite"/>
    </source>
</evidence>
<protein>
    <submittedName>
        <fullName evidence="2">XRE family transcriptional regulator</fullName>
    </submittedName>
</protein>
<sequence>MRETLLHHTQETMQELTELSKKIEAN</sequence>
<evidence type="ECO:0000313" key="2">
    <source>
        <dbReference type="EMBL" id="HJG28252.1"/>
    </source>
</evidence>
<organism evidence="2 3">
    <name type="scientific">Subdoligranulum variabile</name>
    <dbReference type="NCBI Taxonomy" id="214851"/>
    <lineage>
        <taxon>Bacteria</taxon>
        <taxon>Bacillati</taxon>
        <taxon>Bacillota</taxon>
        <taxon>Clostridia</taxon>
        <taxon>Eubacteriales</taxon>
        <taxon>Oscillospiraceae</taxon>
        <taxon>Subdoligranulum</taxon>
    </lineage>
</organism>
<dbReference type="EMBL" id="DYVE01000166">
    <property type="protein sequence ID" value="HJG28252.1"/>
    <property type="molecule type" value="Genomic_DNA"/>
</dbReference>
<comment type="caution">
    <text evidence="2">The sequence shown here is derived from an EMBL/GenBank/DDBJ whole genome shotgun (WGS) entry which is preliminary data.</text>
</comment>
<dbReference type="AlphaFoldDB" id="A0A921IM03"/>
<accession>A0A921IM03</accession>
<feature type="region of interest" description="Disordered" evidence="1">
    <location>
        <begin position="1"/>
        <end position="26"/>
    </location>
</feature>
<name>A0A921IM03_9FIRM</name>
<evidence type="ECO:0000313" key="3">
    <source>
        <dbReference type="Proteomes" id="UP000782880"/>
    </source>
</evidence>
<reference evidence="2" key="1">
    <citation type="journal article" date="2021" name="PeerJ">
        <title>Extensive microbial diversity within the chicken gut microbiome revealed by metagenomics and culture.</title>
        <authorList>
            <person name="Gilroy R."/>
            <person name="Ravi A."/>
            <person name="Getino M."/>
            <person name="Pursley I."/>
            <person name="Horton D.L."/>
            <person name="Alikhan N.F."/>
            <person name="Baker D."/>
            <person name="Gharbi K."/>
            <person name="Hall N."/>
            <person name="Watson M."/>
            <person name="Adriaenssens E.M."/>
            <person name="Foster-Nyarko E."/>
            <person name="Jarju S."/>
            <person name="Secka A."/>
            <person name="Antonio M."/>
            <person name="Oren A."/>
            <person name="Chaudhuri R.R."/>
            <person name="La Ragione R."/>
            <person name="Hildebrand F."/>
            <person name="Pallen M.J."/>
        </authorList>
    </citation>
    <scope>NUCLEOTIDE SEQUENCE</scope>
    <source>
        <strain evidence="2">ChiBcec21-2208</strain>
    </source>
</reference>
<dbReference type="Proteomes" id="UP000782880">
    <property type="component" value="Unassembled WGS sequence"/>
</dbReference>
<feature type="non-terminal residue" evidence="2">
    <location>
        <position position="1"/>
    </location>
</feature>
<reference evidence="2" key="2">
    <citation type="submission" date="2021-09" db="EMBL/GenBank/DDBJ databases">
        <authorList>
            <person name="Gilroy R."/>
        </authorList>
    </citation>
    <scope>NUCLEOTIDE SEQUENCE</scope>
    <source>
        <strain evidence="2">ChiBcec21-2208</strain>
    </source>
</reference>
<gene>
    <name evidence="2" type="ORF">K8V20_06365</name>
</gene>
<feature type="compositionally biased region" description="Basic and acidic residues" evidence="1">
    <location>
        <begin position="1"/>
        <end position="10"/>
    </location>
</feature>